<dbReference type="Gene3D" id="3.30.70.270">
    <property type="match status" value="1"/>
</dbReference>
<dbReference type="CDD" id="cd01644">
    <property type="entry name" value="RT_pepA17"/>
    <property type="match status" value="1"/>
</dbReference>
<organism evidence="4 5">
    <name type="scientific">Caenorhabditis japonica</name>
    <dbReference type="NCBI Taxonomy" id="281687"/>
    <lineage>
        <taxon>Eukaryota</taxon>
        <taxon>Metazoa</taxon>
        <taxon>Ecdysozoa</taxon>
        <taxon>Nematoda</taxon>
        <taxon>Chromadorea</taxon>
        <taxon>Rhabditida</taxon>
        <taxon>Rhabditina</taxon>
        <taxon>Rhabditomorpha</taxon>
        <taxon>Rhabditoidea</taxon>
        <taxon>Rhabditidae</taxon>
        <taxon>Peloderinae</taxon>
        <taxon>Caenorhabditis</taxon>
    </lineage>
</organism>
<dbReference type="AlphaFoldDB" id="A0A8R1DFB7"/>
<dbReference type="Proteomes" id="UP000005237">
    <property type="component" value="Unassembled WGS sequence"/>
</dbReference>
<dbReference type="Gene3D" id="3.10.10.10">
    <property type="entry name" value="HIV Type 1 Reverse Transcriptase, subunit A, domain 1"/>
    <property type="match status" value="1"/>
</dbReference>
<dbReference type="PROSITE" id="PS50878">
    <property type="entry name" value="RT_POL"/>
    <property type="match status" value="1"/>
</dbReference>
<accession>A0A8R1DFB7</accession>
<feature type="compositionally biased region" description="Basic and acidic residues" evidence="2">
    <location>
        <begin position="205"/>
        <end position="219"/>
    </location>
</feature>
<keyword evidence="5" id="KW-1185">Reference proteome</keyword>
<evidence type="ECO:0000313" key="4">
    <source>
        <dbReference type="EnsemblMetazoa" id="CJA00513.1"/>
    </source>
</evidence>
<dbReference type="InterPro" id="IPR008042">
    <property type="entry name" value="Retrotrans_Pao"/>
</dbReference>
<reference evidence="4" key="2">
    <citation type="submission" date="2022-06" db="UniProtKB">
        <authorList>
            <consortium name="EnsemblMetazoa"/>
        </authorList>
    </citation>
    <scope>IDENTIFICATION</scope>
    <source>
        <strain evidence="4">DF5081</strain>
    </source>
</reference>
<dbReference type="InterPro" id="IPR055510">
    <property type="entry name" value="DUF7083"/>
</dbReference>
<dbReference type="Pfam" id="PF05380">
    <property type="entry name" value="Peptidase_A17"/>
    <property type="match status" value="1"/>
</dbReference>
<feature type="coiled-coil region" evidence="1">
    <location>
        <begin position="40"/>
        <end position="120"/>
    </location>
</feature>
<dbReference type="InterPro" id="IPR043128">
    <property type="entry name" value="Rev_trsase/Diguanyl_cyclase"/>
</dbReference>
<reference evidence="5" key="1">
    <citation type="submission" date="2010-08" db="EMBL/GenBank/DDBJ databases">
        <authorList>
            <consortium name="Caenorhabditis japonica Sequencing Consortium"/>
            <person name="Wilson R.K."/>
        </authorList>
    </citation>
    <scope>NUCLEOTIDE SEQUENCE [LARGE SCALE GENOMIC DNA]</scope>
    <source>
        <strain evidence="5">DF5081</strain>
    </source>
</reference>
<dbReference type="InterPro" id="IPR043502">
    <property type="entry name" value="DNA/RNA_pol_sf"/>
</dbReference>
<dbReference type="EnsemblMetazoa" id="CJA00513.1">
    <property type="protein sequence ID" value="CJA00513.1"/>
    <property type="gene ID" value="WBGene00119717"/>
</dbReference>
<dbReference type="Pfam" id="PF23309">
    <property type="entry name" value="DUF7083"/>
    <property type="match status" value="1"/>
</dbReference>
<feature type="coiled-coil region" evidence="1">
    <location>
        <begin position="153"/>
        <end position="187"/>
    </location>
</feature>
<dbReference type="SUPFAM" id="SSF56672">
    <property type="entry name" value="DNA/RNA polymerases"/>
    <property type="match status" value="1"/>
</dbReference>
<dbReference type="PANTHER" id="PTHR47331:SF1">
    <property type="entry name" value="GAG-LIKE PROTEIN"/>
    <property type="match status" value="1"/>
</dbReference>
<feature type="domain" description="Reverse transcriptase" evidence="3">
    <location>
        <begin position="651"/>
        <end position="874"/>
    </location>
</feature>
<evidence type="ECO:0000256" key="1">
    <source>
        <dbReference type="SAM" id="Coils"/>
    </source>
</evidence>
<dbReference type="Pfam" id="PF00078">
    <property type="entry name" value="RVT_1"/>
    <property type="match status" value="1"/>
</dbReference>
<evidence type="ECO:0000256" key="2">
    <source>
        <dbReference type="SAM" id="MobiDB-lite"/>
    </source>
</evidence>
<keyword evidence="1" id="KW-0175">Coiled coil</keyword>
<proteinExistence type="predicted"/>
<evidence type="ECO:0000259" key="3">
    <source>
        <dbReference type="PROSITE" id="PS50878"/>
    </source>
</evidence>
<sequence>MMNSCANKCEYLNYRSSNSKAMSTSTLDKSDFPELASLGIVDLDERNEVANEKEEQKIQEMEVEEMCEKKKHEKTYINDSFIEKIAEKLNKLIINQRKNEQKLEGELEQQRKRAAKLTDQLIETTPSTEQIVQAFNSLVDGMVPVIRAIEASNEKLIQKVSSMSEVLEEQKQQLAMQNESIGRLTKTVGDLHVSMAHQSAALHKQKQDELPRKKAKMEGDQTSSAQFNGIRRCYICTGVHQADDCEVFKDGKTRLEEMIKRQRMMRMFEKQNEQHQAAMTALVQAMTSKSNDESRADMTPTTSGVSQTQLMNDIGSRVAMFQFDLETEKTFSKWYARHEAAFTVEGKDLEDKSKVSLLMSKMSDEVYEQYSKRICPRKHTEVEFDETVKTLEQMFDIKKSLFSHRFACINIARDDETPVEYTTKVNSMFTYPVFPIKFQAPKFSLEDIKYLKSVNIDVDSITNTKIYNEKPIDMILGNDFLATAAPNMNKKLLPSKRAIDVTPMGIITYPTPNNDFLISQESILNIEIKDYFKPIFINALQTKSYQSVSDQDLQERVAQLFELEHVGITPPDSNEAKQTKDQYLIQKFKHEAKMLDGKIHVALPYNGKQKELKDNYPIAIKRLTSLAKNLNKCKETRLEYHKIIQSQLESGNIETVNEQKQPTNVPVFYIPHKNVMKDDSLTTKLRIVLDASSHMRENISLNDCLHAGPSILQSILGIMLRARLSNYLLVADIEKAFHQVRVQEEYRDVTRFLWLKNPELGVTPENIVTYRFSRLPFGVSCSPFLLAVTILLYLEINPNEINERIIKNLYVDNVMITTNEEQELHKIYKSTKQIFEKMGMNLREYQMNSQKTRQSIPEVDRASEETVKLLGHLWNCNSDTITIKIPKPPEGVPTKREVVSFLASIYDPMGILSPIIVPIKELTQDLWEEEISWKEKIPNRISQKWETIKATFKQTSYTMPRSLVSVANYNTVQLLLFSDASERHFATAAYLHFKFENSNPITKLIMAKSKVKPKGTELSIPRLELMAIEIAVNAAKTLTQELELKSLSNIKFFSDSMIALYWTGLDMSNQGQCLLGLRALSVLLLASLFLPNMFTELCTVFATVEILCLMYRHFDQLNQESGNDAENLEEDGGIVLHRKYYEAERMSSSPFWKNL</sequence>
<name>A0A8R1DFB7_CAEJA</name>
<protein>
    <submittedName>
        <fullName evidence="4">Reverse transcriptase domain-containing protein</fullName>
    </submittedName>
</protein>
<evidence type="ECO:0000313" key="5">
    <source>
        <dbReference type="Proteomes" id="UP000005237"/>
    </source>
</evidence>
<dbReference type="InterPro" id="IPR000477">
    <property type="entry name" value="RT_dom"/>
</dbReference>
<dbReference type="PANTHER" id="PTHR47331">
    <property type="entry name" value="PHD-TYPE DOMAIN-CONTAINING PROTEIN"/>
    <property type="match status" value="1"/>
</dbReference>
<feature type="region of interest" description="Disordered" evidence="2">
    <location>
        <begin position="199"/>
        <end position="222"/>
    </location>
</feature>